<dbReference type="GO" id="GO:0005829">
    <property type="term" value="C:cytosol"/>
    <property type="evidence" value="ECO:0007669"/>
    <property type="project" value="TreeGrafter"/>
</dbReference>
<sequence length="430" mass="49013">MANNNFCCKCKTGQATIRIRHAFYCHDCFLFAVVGKYRTILGKSRSMNRAKGKVLLACSGGPSSISMLHMTKEFMHVEPYAKKKIQVLDSALVCHIDESALFEAQNGSTQKMKEMVEKEFPNMDFLSSSMQDIFLKDFTKDADLDTVLKGMDGSSDYDYLVKPIKQESTLNSETDRIDRLRELFNGINKNTAKEDLYWHIKMTMLVTLAKKEGCSYIFMGDTATRQAIKMISMTGKGRGYSIPFDIGVENDITFPGLTILRPMKDMLSKEIGLYNRFKDLEKYVIPPTDFNTGKPAKSSIERLTEEFITTLDRDFPSTVSTISRTASKLTPLNDMDLSKKCAICNMPYQAGIEDWRRRITVTNVKDKSPDAIPNEEKKKLDDSMIDMNEYLCYSCQVDMKDYKNDTVSRLPPYSVKAILDEYLINDNDEE</sequence>
<evidence type="ECO:0000256" key="1">
    <source>
        <dbReference type="ARBA" id="ARBA00022490"/>
    </source>
</evidence>
<dbReference type="GO" id="GO:0032447">
    <property type="term" value="P:protein urmylation"/>
    <property type="evidence" value="ECO:0007669"/>
    <property type="project" value="UniProtKB-UniRule"/>
</dbReference>
<dbReference type="GO" id="GO:0016783">
    <property type="term" value="F:sulfurtransferase activity"/>
    <property type="evidence" value="ECO:0007669"/>
    <property type="project" value="TreeGrafter"/>
</dbReference>
<dbReference type="GO" id="GO:0000049">
    <property type="term" value="F:tRNA binding"/>
    <property type="evidence" value="ECO:0007669"/>
    <property type="project" value="InterPro"/>
</dbReference>
<dbReference type="GO" id="GO:0016779">
    <property type="term" value="F:nucleotidyltransferase activity"/>
    <property type="evidence" value="ECO:0007669"/>
    <property type="project" value="UniProtKB-UniRule"/>
</dbReference>
<dbReference type="Gene3D" id="3.40.50.620">
    <property type="entry name" value="HUPs"/>
    <property type="match status" value="1"/>
</dbReference>
<comment type="subcellular location">
    <subcellularLocation>
        <location evidence="3">Cytoplasm</location>
    </subcellularLocation>
</comment>
<proteinExistence type="inferred from homology"/>
<dbReference type="UniPathway" id="UPA00988"/>
<dbReference type="Proteomes" id="UP000646827">
    <property type="component" value="Unassembled WGS sequence"/>
</dbReference>
<keyword evidence="2 3" id="KW-0819">tRNA processing</keyword>
<keyword evidence="5" id="KW-1185">Reference proteome</keyword>
<evidence type="ECO:0000256" key="2">
    <source>
        <dbReference type="ARBA" id="ARBA00022694"/>
    </source>
</evidence>
<dbReference type="Pfam" id="PF10288">
    <property type="entry name" value="CTU2"/>
    <property type="match status" value="1"/>
</dbReference>
<evidence type="ECO:0000313" key="4">
    <source>
        <dbReference type="EMBL" id="KAG2227833.1"/>
    </source>
</evidence>
<dbReference type="PANTHER" id="PTHR20882">
    <property type="entry name" value="CYTOPLASMIC TRNA 2-THIOLATION PROTEIN 2"/>
    <property type="match status" value="1"/>
</dbReference>
<dbReference type="OrthoDB" id="25129at2759"/>
<dbReference type="InterPro" id="IPR014729">
    <property type="entry name" value="Rossmann-like_a/b/a_fold"/>
</dbReference>
<evidence type="ECO:0000256" key="3">
    <source>
        <dbReference type="HAMAP-Rule" id="MF_03054"/>
    </source>
</evidence>
<gene>
    <name evidence="3" type="primary">NCS2</name>
    <name evidence="3" type="synonym">CTU2</name>
    <name evidence="4" type="ORF">INT45_002071</name>
</gene>
<dbReference type="SUPFAM" id="SSF52402">
    <property type="entry name" value="Adenine nucleotide alpha hydrolases-like"/>
    <property type="match status" value="1"/>
</dbReference>
<dbReference type="GO" id="GO:0002143">
    <property type="term" value="P:tRNA wobble position uridine thiolation"/>
    <property type="evidence" value="ECO:0007669"/>
    <property type="project" value="TreeGrafter"/>
</dbReference>
<dbReference type="AlphaFoldDB" id="A0A8H7SGT3"/>
<dbReference type="PANTHER" id="PTHR20882:SF14">
    <property type="entry name" value="CYTOPLASMIC TRNA 2-THIOLATION PROTEIN 2"/>
    <property type="match status" value="1"/>
</dbReference>
<keyword evidence="1 3" id="KW-0963">Cytoplasm</keyword>
<dbReference type="EMBL" id="JAEPRB010000004">
    <property type="protein sequence ID" value="KAG2227833.1"/>
    <property type="molecule type" value="Genomic_DNA"/>
</dbReference>
<name>A0A8H7SGT3_9FUNG</name>
<dbReference type="InterPro" id="IPR019407">
    <property type="entry name" value="CTU2"/>
</dbReference>
<dbReference type="HAMAP" id="MF_03054">
    <property type="entry name" value="CTU2"/>
    <property type="match status" value="1"/>
</dbReference>
<comment type="similarity">
    <text evidence="3">Belongs to the CTU2/NCS2 family.</text>
</comment>
<organism evidence="4 5">
    <name type="scientific">Circinella minor</name>
    <dbReference type="NCBI Taxonomy" id="1195481"/>
    <lineage>
        <taxon>Eukaryota</taxon>
        <taxon>Fungi</taxon>
        <taxon>Fungi incertae sedis</taxon>
        <taxon>Mucoromycota</taxon>
        <taxon>Mucoromycotina</taxon>
        <taxon>Mucoromycetes</taxon>
        <taxon>Mucorales</taxon>
        <taxon>Lichtheimiaceae</taxon>
        <taxon>Circinella</taxon>
    </lineage>
</organism>
<reference evidence="4 5" key="1">
    <citation type="submission" date="2020-12" db="EMBL/GenBank/DDBJ databases">
        <title>Metabolic potential, ecology and presence of endohyphal bacteria is reflected in genomic diversity of Mucoromycotina.</title>
        <authorList>
            <person name="Muszewska A."/>
            <person name="Okrasinska A."/>
            <person name="Steczkiewicz K."/>
            <person name="Drgas O."/>
            <person name="Orlowska M."/>
            <person name="Perlinska-Lenart U."/>
            <person name="Aleksandrzak-Piekarczyk T."/>
            <person name="Szatraj K."/>
            <person name="Zielenkiewicz U."/>
            <person name="Pilsyk S."/>
            <person name="Malc E."/>
            <person name="Mieczkowski P."/>
            <person name="Kruszewska J.S."/>
            <person name="Biernat P."/>
            <person name="Pawlowska J."/>
        </authorList>
    </citation>
    <scope>NUCLEOTIDE SEQUENCE [LARGE SCALE GENOMIC DNA]</scope>
    <source>
        <strain evidence="4 5">CBS 142.35</strain>
    </source>
</reference>
<comment type="pathway">
    <text evidence="3">tRNA modification; 5-methoxycarbonylmethyl-2-thiouridine-tRNA biosynthesis.</text>
</comment>
<comment type="function">
    <text evidence="3">Plays a central role in 2-thiolation of mcm(5)S(2)U at tRNA wobble positions of tRNA(Lys), tRNA(Glu) and tRNA(Gln). May act by forming a heterodimer with NCS6 that ligates sulfur from thiocarboxylated URM1 onto the uridine of tRNAs at wobble position. Prior mcm(5) tRNA modification by the elongator complex is required for 2-thiolation. May also be involved in protein urmylation.</text>
</comment>
<accession>A0A8H7SGT3</accession>
<comment type="caution">
    <text evidence="4">The sequence shown here is derived from an EMBL/GenBank/DDBJ whole genome shotgun (WGS) entry which is preliminary data.</text>
</comment>
<protein>
    <recommendedName>
        <fullName evidence="3">Cytoplasmic tRNA 2-thiolation protein 2</fullName>
    </recommendedName>
</protein>
<evidence type="ECO:0000313" key="5">
    <source>
        <dbReference type="Proteomes" id="UP000646827"/>
    </source>
</evidence>